<evidence type="ECO:0000313" key="1">
    <source>
        <dbReference type="EMBL" id="PYB75477.1"/>
    </source>
</evidence>
<evidence type="ECO:0000313" key="2">
    <source>
        <dbReference type="Proteomes" id="UP000247536"/>
    </source>
</evidence>
<dbReference type="Proteomes" id="UP000247536">
    <property type="component" value="Unassembled WGS sequence"/>
</dbReference>
<evidence type="ECO:0008006" key="3">
    <source>
        <dbReference type="Google" id="ProtNLM"/>
    </source>
</evidence>
<dbReference type="PANTHER" id="PTHR37029:SF1">
    <property type="entry name" value="SSR1768 PROTEIN"/>
    <property type="match status" value="1"/>
</dbReference>
<comment type="caution">
    <text evidence="1">The sequence shown here is derived from an EMBL/GenBank/DDBJ whole genome shotgun (WGS) entry which is preliminary data.</text>
</comment>
<protein>
    <recommendedName>
        <fullName evidence="3">DUF2283 domain-containing protein</fullName>
    </recommendedName>
</protein>
<gene>
    <name evidence="1" type="ORF">DMY87_08580</name>
</gene>
<dbReference type="PANTHER" id="PTHR37029">
    <property type="entry name" value="SSR1768 PROTEIN"/>
    <property type="match status" value="1"/>
</dbReference>
<reference evidence="1 2" key="1">
    <citation type="submission" date="2018-06" db="EMBL/GenBank/DDBJ databases">
        <title>Rhizobium wuzhouense sp. nov., isolated from roots of Oryza officinalis.</title>
        <authorList>
            <person name="Yuan T."/>
        </authorList>
    </citation>
    <scope>NUCLEOTIDE SEQUENCE [LARGE SCALE GENOMIC DNA]</scope>
    <source>
        <strain evidence="1 2">W44</strain>
    </source>
</reference>
<proteinExistence type="predicted"/>
<dbReference type="EMBL" id="QJRY01000002">
    <property type="protein sequence ID" value="PYB75477.1"/>
    <property type="molecule type" value="Genomic_DNA"/>
</dbReference>
<keyword evidence="2" id="KW-1185">Reference proteome</keyword>
<dbReference type="RefSeq" id="WP_110790861.1">
    <property type="nucleotide sequence ID" value="NZ_QJRY01000002.1"/>
</dbReference>
<sequence>MKPKLEYDAAADAAYIRFSTEPVLETEEVSKGIMLDYDRDGRIVGLEVLNASANLPAAALEDAA</sequence>
<dbReference type="Pfam" id="PF10049">
    <property type="entry name" value="DUF2283"/>
    <property type="match status" value="1"/>
</dbReference>
<accession>A0ABX5NUT3</accession>
<dbReference type="InterPro" id="IPR019270">
    <property type="entry name" value="DUF2283"/>
</dbReference>
<name>A0ABX5NUT3_9HYPH</name>
<organism evidence="1 2">
    <name type="scientific">Rhizobium wuzhouense</name>
    <dbReference type="NCBI Taxonomy" id="1986026"/>
    <lineage>
        <taxon>Bacteria</taxon>
        <taxon>Pseudomonadati</taxon>
        <taxon>Pseudomonadota</taxon>
        <taxon>Alphaproteobacteria</taxon>
        <taxon>Hyphomicrobiales</taxon>
        <taxon>Rhizobiaceae</taxon>
        <taxon>Rhizobium/Agrobacterium group</taxon>
        <taxon>Rhizobium</taxon>
    </lineage>
</organism>